<evidence type="ECO:0000313" key="3">
    <source>
        <dbReference type="Proteomes" id="UP001190700"/>
    </source>
</evidence>
<sequence length="168" mass="18444">MAQVAFAWYIMSEFYDIKDKIDDCSVTPSEDKTYKTSDQGDVALTVSIVCGVLLTLALMLLGLILATPTAIPDKIKEYLQKITGMLGYAALVMTAILFGIHVAGYPYETLEDLYKLLETTSTSVKFVDCGKPEKEVSLTVVLYIQLFLFAFNNLLGAFAGSKEKESAP</sequence>
<reference evidence="2 3" key="1">
    <citation type="journal article" date="2015" name="Genome Biol. Evol.">
        <title>Comparative Genomics of a Bacterivorous Green Alga Reveals Evolutionary Causalities and Consequences of Phago-Mixotrophic Mode of Nutrition.</title>
        <authorList>
            <person name="Burns J.A."/>
            <person name="Paasch A."/>
            <person name="Narechania A."/>
            <person name="Kim E."/>
        </authorList>
    </citation>
    <scope>NUCLEOTIDE SEQUENCE [LARGE SCALE GENOMIC DNA]</scope>
    <source>
        <strain evidence="2 3">PLY_AMNH</strain>
    </source>
</reference>
<dbReference type="EMBL" id="LGRX02022861">
    <property type="protein sequence ID" value="KAK3255114.1"/>
    <property type="molecule type" value="Genomic_DNA"/>
</dbReference>
<proteinExistence type="predicted"/>
<evidence type="ECO:0000313" key="2">
    <source>
        <dbReference type="EMBL" id="KAK3255114.1"/>
    </source>
</evidence>
<feature type="transmembrane region" description="Helical" evidence="1">
    <location>
        <begin position="140"/>
        <end position="160"/>
    </location>
</feature>
<feature type="transmembrane region" description="Helical" evidence="1">
    <location>
        <begin position="42"/>
        <end position="65"/>
    </location>
</feature>
<keyword evidence="3" id="KW-1185">Reference proteome</keyword>
<keyword evidence="1" id="KW-1133">Transmembrane helix</keyword>
<comment type="caution">
    <text evidence="2">The sequence shown here is derived from an EMBL/GenBank/DDBJ whole genome shotgun (WGS) entry which is preliminary data.</text>
</comment>
<name>A0AAE0F8N6_9CHLO</name>
<organism evidence="2 3">
    <name type="scientific">Cymbomonas tetramitiformis</name>
    <dbReference type="NCBI Taxonomy" id="36881"/>
    <lineage>
        <taxon>Eukaryota</taxon>
        <taxon>Viridiplantae</taxon>
        <taxon>Chlorophyta</taxon>
        <taxon>Pyramimonadophyceae</taxon>
        <taxon>Pyramimonadales</taxon>
        <taxon>Pyramimonadaceae</taxon>
        <taxon>Cymbomonas</taxon>
    </lineage>
</organism>
<feature type="transmembrane region" description="Helical" evidence="1">
    <location>
        <begin position="86"/>
        <end position="107"/>
    </location>
</feature>
<protein>
    <submittedName>
        <fullName evidence="2">Uncharacterized protein</fullName>
    </submittedName>
</protein>
<gene>
    <name evidence="2" type="ORF">CYMTET_35741</name>
</gene>
<keyword evidence="1" id="KW-0812">Transmembrane</keyword>
<keyword evidence="1" id="KW-0472">Membrane</keyword>
<accession>A0AAE0F8N6</accession>
<dbReference type="AlphaFoldDB" id="A0AAE0F8N6"/>
<dbReference type="Proteomes" id="UP001190700">
    <property type="component" value="Unassembled WGS sequence"/>
</dbReference>
<evidence type="ECO:0000256" key="1">
    <source>
        <dbReference type="SAM" id="Phobius"/>
    </source>
</evidence>